<evidence type="ECO:0000256" key="3">
    <source>
        <dbReference type="ARBA" id="ARBA00022723"/>
    </source>
</evidence>
<feature type="region of interest" description="Disordered" evidence="7">
    <location>
        <begin position="548"/>
        <end position="571"/>
    </location>
</feature>
<evidence type="ECO:0000256" key="5">
    <source>
        <dbReference type="ARBA" id="ARBA00023242"/>
    </source>
</evidence>
<dbReference type="Gene3D" id="3.30.160.60">
    <property type="entry name" value="Classic Zinc Finger"/>
    <property type="match status" value="1"/>
</dbReference>
<dbReference type="SMART" id="SM00355">
    <property type="entry name" value="ZnF_C2H2"/>
    <property type="match status" value="2"/>
</dbReference>
<dbReference type="GO" id="GO:0061061">
    <property type="term" value="P:muscle structure development"/>
    <property type="evidence" value="ECO:0007669"/>
    <property type="project" value="UniProtKB-ARBA"/>
</dbReference>
<feature type="compositionally biased region" description="Low complexity" evidence="7">
    <location>
        <begin position="296"/>
        <end position="340"/>
    </location>
</feature>
<dbReference type="InterPro" id="IPR011333">
    <property type="entry name" value="SKP1/BTB/POZ_sf"/>
</dbReference>
<feature type="compositionally biased region" description="Polar residues" evidence="7">
    <location>
        <begin position="228"/>
        <end position="238"/>
    </location>
</feature>
<dbReference type="PROSITE" id="PS50097">
    <property type="entry name" value="BTB"/>
    <property type="match status" value="1"/>
</dbReference>
<dbReference type="SUPFAM" id="SSF54695">
    <property type="entry name" value="POZ domain"/>
    <property type="match status" value="1"/>
</dbReference>
<dbReference type="SMART" id="SM00225">
    <property type="entry name" value="BTB"/>
    <property type="match status" value="1"/>
</dbReference>
<keyword evidence="2" id="KW-0217">Developmental protein</keyword>
<comment type="subcellular location">
    <subcellularLocation>
        <location evidence="1">Nucleus</location>
    </subcellularLocation>
</comment>
<feature type="compositionally biased region" description="Polar residues" evidence="7">
    <location>
        <begin position="139"/>
        <end position="174"/>
    </location>
</feature>
<keyword evidence="4" id="KW-0677">Repeat</keyword>
<dbReference type="GO" id="GO:0007423">
    <property type="term" value="P:sensory organ development"/>
    <property type="evidence" value="ECO:0007669"/>
    <property type="project" value="UniProtKB-ARBA"/>
</dbReference>
<dbReference type="PANTHER" id="PTHR23110:SF99">
    <property type="entry name" value="BROAD-COMPLEX CORE PROTEIN ISOFORM 6"/>
    <property type="match status" value="1"/>
</dbReference>
<evidence type="ECO:0000256" key="4">
    <source>
        <dbReference type="ARBA" id="ARBA00022737"/>
    </source>
</evidence>
<dbReference type="EMBL" id="LC055470">
    <property type="protein sequence ID" value="BAU79441.1"/>
    <property type="molecule type" value="mRNA"/>
</dbReference>
<feature type="compositionally biased region" description="Gly residues" evidence="7">
    <location>
        <begin position="557"/>
        <end position="567"/>
    </location>
</feature>
<dbReference type="GO" id="GO:0005634">
    <property type="term" value="C:nucleus"/>
    <property type="evidence" value="ECO:0007669"/>
    <property type="project" value="UniProtKB-SubCell"/>
</dbReference>
<feature type="region of interest" description="Disordered" evidence="7">
    <location>
        <begin position="359"/>
        <end position="434"/>
    </location>
</feature>
<organism evidence="10">
    <name type="scientific">Planococcus kraunhiae</name>
    <dbReference type="NCBI Taxonomy" id="494597"/>
    <lineage>
        <taxon>Eukaryota</taxon>
        <taxon>Metazoa</taxon>
        <taxon>Ecdysozoa</taxon>
        <taxon>Arthropoda</taxon>
        <taxon>Hexapoda</taxon>
        <taxon>Insecta</taxon>
        <taxon>Pterygota</taxon>
        <taxon>Neoptera</taxon>
        <taxon>Paraneoptera</taxon>
        <taxon>Hemiptera</taxon>
        <taxon>Sternorrhyncha</taxon>
        <taxon>Coccoidea</taxon>
        <taxon>Pseudococcidae</taxon>
        <taxon>Planococcus</taxon>
    </lineage>
</organism>
<feature type="compositionally biased region" description="Low complexity" evidence="7">
    <location>
        <begin position="421"/>
        <end position="434"/>
    </location>
</feature>
<proteinExistence type="evidence at transcript level"/>
<evidence type="ECO:0000256" key="1">
    <source>
        <dbReference type="ARBA" id="ARBA00004123"/>
    </source>
</evidence>
<keyword evidence="6" id="KW-0863">Zinc-finger</keyword>
<dbReference type="Pfam" id="PF00651">
    <property type="entry name" value="BTB"/>
    <property type="match status" value="1"/>
</dbReference>
<dbReference type="EMBL" id="LC055466">
    <property type="protein sequence ID" value="BAU79437.1"/>
    <property type="molecule type" value="mRNA"/>
</dbReference>
<dbReference type="AlphaFoldDB" id="A0A146J408"/>
<feature type="compositionally biased region" description="Polar residues" evidence="7">
    <location>
        <begin position="260"/>
        <end position="294"/>
    </location>
</feature>
<evidence type="ECO:0000313" key="11">
    <source>
        <dbReference type="EMBL" id="BAU79441.1"/>
    </source>
</evidence>
<gene>
    <name evidence="10" type="primary">br1</name>
</gene>
<dbReference type="InterPro" id="IPR000210">
    <property type="entry name" value="BTB/POZ_dom"/>
</dbReference>
<feature type="region of interest" description="Disordered" evidence="7">
    <location>
        <begin position="197"/>
        <end position="340"/>
    </location>
</feature>
<dbReference type="PANTHER" id="PTHR23110">
    <property type="entry name" value="BTB DOMAIN TRANSCRIPTION FACTOR"/>
    <property type="match status" value="1"/>
</dbReference>
<sequence length="641" mass="70323">MMAHFRMPPPPSIVERVRATTMGDLQHFCLRWNNYQNSITTAFENLRDDEDFIDVTLACDGKTLKAHRLLLSACSPYFRELLKSTPCKHPVIVLQDVVFDDLHALVEFIYHGEVNVHQKNLTSFLKTAEVLKVSGLTQQNSAATNKTPASSASPSSDHYNENSSGRFSTRSPGTSFEKMNPFQQPFLYETNHSQINFANDDRNYPRTSLTPPQMNRHRRHFRSPTPIRCSQSRVTNDDSPIPLKRAKSADNALQPPLLHCSNTSSLSPTTISNDDSSSRICKNSCKALSSSRHGSPNEISNLNINNSNNSTSDNDNSNNMTTSTAATTTTSLSSSSAITTTSTTVPITTVTAGNVNLSVNYDENHNDEDAATMTNDNNNNNNSNGEEDIDEDDEDEPPVDFSITSSGVDGSFVKKHDQQSHFKTSSKSCSSPKNLSLKCEPIDLVSSDNANNNFNDDDSNQSEDRLSDQSPPPNAPYPQTLLEDAFQGHRGYLDSKLFAAAGASFSFNMAAAALAADSLAGFNHHQSHSAVTANAVLDGLAASSQDWAELEQRSGNQGKGVGEGGRVSGSQQQHGCFICGKMLSTRLTLKRHIEQQHHQPLHSAVCTICHKVFRTLNSLNNHKSIYHRKPKWSSPSPAVNY</sequence>
<accession>A0A146J408</accession>
<feature type="region of interest" description="Disordered" evidence="7">
    <location>
        <begin position="139"/>
        <end position="179"/>
    </location>
</feature>
<feature type="region of interest" description="Disordered" evidence="7">
    <location>
        <begin position="448"/>
        <end position="480"/>
    </location>
</feature>
<dbReference type="FunFam" id="3.30.710.10:FF:000118">
    <property type="entry name" value="Abrupt, isoform B"/>
    <property type="match status" value="1"/>
</dbReference>
<dbReference type="GO" id="GO:0048813">
    <property type="term" value="P:dendrite morphogenesis"/>
    <property type="evidence" value="ECO:0007669"/>
    <property type="project" value="UniProtKB-ARBA"/>
</dbReference>
<dbReference type="Pfam" id="PF13912">
    <property type="entry name" value="zf-C2H2_6"/>
    <property type="match status" value="1"/>
</dbReference>
<dbReference type="Gene3D" id="3.30.710.10">
    <property type="entry name" value="Potassium Channel Kv1.1, Chain A"/>
    <property type="match status" value="1"/>
</dbReference>
<dbReference type="GO" id="GO:0006357">
    <property type="term" value="P:regulation of transcription by RNA polymerase II"/>
    <property type="evidence" value="ECO:0007669"/>
    <property type="project" value="TreeGrafter"/>
</dbReference>
<feature type="compositionally biased region" description="Low complexity" evidence="7">
    <location>
        <begin position="371"/>
        <end position="384"/>
    </location>
</feature>
<feature type="compositionally biased region" description="Acidic residues" evidence="7">
    <location>
        <begin position="385"/>
        <end position="398"/>
    </location>
</feature>
<evidence type="ECO:0000256" key="7">
    <source>
        <dbReference type="SAM" id="MobiDB-lite"/>
    </source>
</evidence>
<dbReference type="InterPro" id="IPR013087">
    <property type="entry name" value="Znf_C2H2_type"/>
</dbReference>
<dbReference type="CDD" id="cd18315">
    <property type="entry name" value="BTB_POZ_BAB-like"/>
    <property type="match status" value="1"/>
</dbReference>
<evidence type="ECO:0000313" key="10">
    <source>
        <dbReference type="EMBL" id="BAU79437.1"/>
    </source>
</evidence>
<keyword evidence="5" id="KW-0539">Nucleus</keyword>
<name>A0A146J408_9HEMI</name>
<dbReference type="PROSITE" id="PS50157">
    <property type="entry name" value="ZINC_FINGER_C2H2_2"/>
    <property type="match status" value="1"/>
</dbReference>
<protein>
    <submittedName>
        <fullName evidence="10">Broad1 isoform A-Z4-1</fullName>
    </submittedName>
    <submittedName>
        <fullName evidence="11">Broad1 isoform B-Z4-1</fullName>
    </submittedName>
</protein>
<feature type="domain" description="C2H2-type" evidence="9">
    <location>
        <begin position="604"/>
        <end position="632"/>
    </location>
</feature>
<dbReference type="InterPro" id="IPR051095">
    <property type="entry name" value="Dros_DevTransReg"/>
</dbReference>
<dbReference type="GO" id="GO:0008270">
    <property type="term" value="F:zinc ion binding"/>
    <property type="evidence" value="ECO:0007669"/>
    <property type="project" value="UniProtKB-KW"/>
</dbReference>
<evidence type="ECO:0000256" key="6">
    <source>
        <dbReference type="PROSITE-ProRule" id="PRU00042"/>
    </source>
</evidence>
<feature type="domain" description="BTB" evidence="8">
    <location>
        <begin position="53"/>
        <end position="118"/>
    </location>
</feature>
<keyword evidence="3" id="KW-0479">Metal-binding</keyword>
<dbReference type="GO" id="GO:0030707">
    <property type="term" value="P:follicle cell of egg chamber development"/>
    <property type="evidence" value="ECO:0007669"/>
    <property type="project" value="UniProtKB-ARBA"/>
</dbReference>
<dbReference type="PROSITE" id="PS00028">
    <property type="entry name" value="ZINC_FINGER_C2H2_1"/>
    <property type="match status" value="1"/>
</dbReference>
<reference evidence="10" key="1">
    <citation type="journal article" date="2016" name="PLoS ONE">
        <title>Differential Juvenile Hormone Variations in Scale Insect Extreme Sexual Dimorphism.</title>
        <authorList>
            <person name="Vea I.M."/>
            <person name="Tanaka S."/>
            <person name="Shiotsuki T."/>
            <person name="Jouraku A."/>
            <person name="Tanaka T."/>
            <person name="Minakuchi C."/>
        </authorList>
    </citation>
    <scope>NUCLEOTIDE SEQUENCE</scope>
</reference>
<evidence type="ECO:0000256" key="2">
    <source>
        <dbReference type="ARBA" id="ARBA00022473"/>
    </source>
</evidence>
<evidence type="ECO:0000259" key="8">
    <source>
        <dbReference type="PROSITE" id="PS50097"/>
    </source>
</evidence>
<keyword evidence="6" id="KW-0862">Zinc</keyword>
<evidence type="ECO:0000259" key="9">
    <source>
        <dbReference type="PROSITE" id="PS50157"/>
    </source>
</evidence>